<dbReference type="Proteomes" id="UP000000598">
    <property type="component" value="Chromosome F"/>
</dbReference>
<sequence>MVKIKLPDLESDEDVDLIGTSINKAATSISDEETEEQLAKPLKFKLKRNKQVPLVEEYTNDDDYSTLFEQPAGTKPRNTKETINVLNLEDLEGSEEEQNEPPKYTKKVQNRSQLVSEKKVNEKTYVKLLSNQDKDDLRELGITAQADIYAEEDDQLLMDNSLQDERLALGDKEKQLMQQRKRKEIEQLISLHDEETVLPQEIQELDKISGQKTVLLPRLQPEQKWEDIYQELSEYAASQRDRDTLSSKRIEILSQQLQDLTLKKETFLEEMKQIASSHNNKHPT</sequence>
<dbReference type="Pfam" id="PF15458">
    <property type="entry name" value="NTR2"/>
    <property type="match status" value="1"/>
</dbReference>
<name>Q6CK15_KLULA</name>
<dbReference type="KEGG" id="kla:KLLA0_F14344g"/>
<evidence type="ECO:0000313" key="2">
    <source>
        <dbReference type="EMBL" id="CAG98432.1"/>
    </source>
</evidence>
<dbReference type="PaxDb" id="284590-Q6CK15"/>
<feature type="compositionally biased region" description="Acidic residues" evidence="1">
    <location>
        <begin position="89"/>
        <end position="99"/>
    </location>
</feature>
<dbReference type="AlphaFoldDB" id="Q6CK15"/>
<keyword evidence="3" id="KW-1185">Reference proteome</keyword>
<evidence type="ECO:0000256" key="1">
    <source>
        <dbReference type="SAM" id="MobiDB-lite"/>
    </source>
</evidence>
<dbReference type="InterPro" id="IPR028211">
    <property type="entry name" value="Ntr2"/>
</dbReference>
<organism evidence="2 3">
    <name type="scientific">Kluyveromyces lactis (strain ATCC 8585 / CBS 2359 / DSM 70799 / NBRC 1267 / NRRL Y-1140 / WM37)</name>
    <name type="common">Yeast</name>
    <name type="synonym">Candida sphaerica</name>
    <dbReference type="NCBI Taxonomy" id="284590"/>
    <lineage>
        <taxon>Eukaryota</taxon>
        <taxon>Fungi</taxon>
        <taxon>Dikarya</taxon>
        <taxon>Ascomycota</taxon>
        <taxon>Saccharomycotina</taxon>
        <taxon>Saccharomycetes</taxon>
        <taxon>Saccharomycetales</taxon>
        <taxon>Saccharomycetaceae</taxon>
        <taxon>Kluyveromyces</taxon>
    </lineage>
</organism>
<dbReference type="HOGENOM" id="CLU_980265_0_0_1"/>
<protein>
    <submittedName>
        <fullName evidence="2">KLLA0F14344p</fullName>
    </submittedName>
</protein>
<feature type="region of interest" description="Disordered" evidence="1">
    <location>
        <begin position="87"/>
        <end position="113"/>
    </location>
</feature>
<dbReference type="EMBL" id="CR382126">
    <property type="protein sequence ID" value="CAG98432.1"/>
    <property type="molecule type" value="Genomic_DNA"/>
</dbReference>
<accession>Q6CK15</accession>
<reference evidence="2 3" key="1">
    <citation type="journal article" date="2004" name="Nature">
        <title>Genome evolution in yeasts.</title>
        <authorList>
            <consortium name="Genolevures"/>
            <person name="Dujon B."/>
            <person name="Sherman D."/>
            <person name="Fischer G."/>
            <person name="Durrens P."/>
            <person name="Casaregola S."/>
            <person name="Lafontaine I."/>
            <person name="de Montigny J."/>
            <person name="Marck C."/>
            <person name="Neuveglise C."/>
            <person name="Talla E."/>
            <person name="Goffard N."/>
            <person name="Frangeul L."/>
            <person name="Aigle M."/>
            <person name="Anthouard V."/>
            <person name="Babour A."/>
            <person name="Barbe V."/>
            <person name="Barnay S."/>
            <person name="Blanchin S."/>
            <person name="Beckerich J.M."/>
            <person name="Beyne E."/>
            <person name="Bleykasten C."/>
            <person name="Boisrame A."/>
            <person name="Boyer J."/>
            <person name="Cattolico L."/>
            <person name="Confanioleri F."/>
            <person name="de Daruvar A."/>
            <person name="Despons L."/>
            <person name="Fabre E."/>
            <person name="Fairhead C."/>
            <person name="Ferry-Dumazet H."/>
            <person name="Groppi A."/>
            <person name="Hantraye F."/>
            <person name="Hennequin C."/>
            <person name="Jauniaux N."/>
            <person name="Joyet P."/>
            <person name="Kachouri R."/>
            <person name="Kerrest A."/>
            <person name="Koszul R."/>
            <person name="Lemaire M."/>
            <person name="Lesur I."/>
            <person name="Ma L."/>
            <person name="Muller H."/>
            <person name="Nicaud J.M."/>
            <person name="Nikolski M."/>
            <person name="Oztas S."/>
            <person name="Ozier-Kalogeropoulos O."/>
            <person name="Pellenz S."/>
            <person name="Potier S."/>
            <person name="Richard G.F."/>
            <person name="Straub M.L."/>
            <person name="Suleau A."/>
            <person name="Swennene D."/>
            <person name="Tekaia F."/>
            <person name="Wesolowski-Louvel M."/>
            <person name="Westhof E."/>
            <person name="Wirth B."/>
            <person name="Zeniou-Meyer M."/>
            <person name="Zivanovic I."/>
            <person name="Bolotin-Fukuhara M."/>
            <person name="Thierry A."/>
            <person name="Bouchier C."/>
            <person name="Caudron B."/>
            <person name="Scarpelli C."/>
            <person name="Gaillardin C."/>
            <person name="Weissenbach J."/>
            <person name="Wincker P."/>
            <person name="Souciet J.L."/>
        </authorList>
    </citation>
    <scope>NUCLEOTIDE SEQUENCE [LARGE SCALE GENOMIC DNA]</scope>
    <source>
        <strain evidence="3">ATCC 8585 / CBS 2359 / DSM 70799 / NBRC 1267 / NRRL Y-1140 / WM37</strain>
    </source>
</reference>
<dbReference type="GO" id="GO:0071008">
    <property type="term" value="C:U2-type post-mRNA release spliceosomal complex"/>
    <property type="evidence" value="ECO:0007669"/>
    <property type="project" value="InterPro"/>
</dbReference>
<evidence type="ECO:0000313" key="3">
    <source>
        <dbReference type="Proteomes" id="UP000000598"/>
    </source>
</evidence>
<proteinExistence type="predicted"/>
<dbReference type="InParanoid" id="Q6CK15"/>
<dbReference type="FunCoup" id="Q6CK15">
    <property type="interactions" value="199"/>
</dbReference>
<dbReference type="GO" id="GO:0000390">
    <property type="term" value="P:spliceosomal complex disassembly"/>
    <property type="evidence" value="ECO:0007669"/>
    <property type="project" value="InterPro"/>
</dbReference>
<gene>
    <name evidence="2" type="ORF">KLLA0_F14344g</name>
</gene>